<dbReference type="GO" id="GO:0052689">
    <property type="term" value="F:carboxylic ester hydrolase activity"/>
    <property type="evidence" value="ECO:0007669"/>
    <property type="project" value="TreeGrafter"/>
</dbReference>
<proteinExistence type="inferred from homology"/>
<dbReference type="EMBL" id="CALTRL010005816">
    <property type="protein sequence ID" value="CAH7686778.1"/>
    <property type="molecule type" value="Genomic_DNA"/>
</dbReference>
<evidence type="ECO:0000256" key="1">
    <source>
        <dbReference type="ARBA" id="ARBA00008645"/>
    </source>
</evidence>
<dbReference type="Gene3D" id="3.40.50.1820">
    <property type="entry name" value="alpha/beta hydrolase"/>
    <property type="match status" value="1"/>
</dbReference>
<comment type="caution">
    <text evidence="3">The sequence shown here is derived from an EMBL/GenBank/DDBJ whole genome shotgun (WGS) entry which is preliminary data.</text>
</comment>
<reference evidence="3" key="1">
    <citation type="submission" date="2022-06" db="EMBL/GenBank/DDBJ databases">
        <authorList>
            <consortium name="SYNGENTA / RWTH Aachen University"/>
        </authorList>
    </citation>
    <scope>NUCLEOTIDE SEQUENCE</scope>
</reference>
<evidence type="ECO:0000313" key="3">
    <source>
        <dbReference type="EMBL" id="CAH7686778.1"/>
    </source>
</evidence>
<evidence type="ECO:0000313" key="4">
    <source>
        <dbReference type="Proteomes" id="UP001153365"/>
    </source>
</evidence>
<accession>A0AAV0BIL1</accession>
<dbReference type="SUPFAM" id="SSF53474">
    <property type="entry name" value="alpha/beta-Hydrolases"/>
    <property type="match status" value="1"/>
</dbReference>
<keyword evidence="2" id="KW-0378">Hydrolase</keyword>
<gene>
    <name evidence="3" type="ORF">PPACK8108_LOCUS21471</name>
</gene>
<evidence type="ECO:0000256" key="2">
    <source>
        <dbReference type="ARBA" id="ARBA00022801"/>
    </source>
</evidence>
<keyword evidence="4" id="KW-1185">Reference proteome</keyword>
<sequence length="56" mass="6346">DLLFESFGNPSKVNPPLIILHGLFGSKQNWRSISKRFAGVLSTEVHTLDLRNHRDS</sequence>
<protein>
    <submittedName>
        <fullName evidence="3">Uncharacterized protein</fullName>
    </submittedName>
</protein>
<feature type="non-terminal residue" evidence="3">
    <location>
        <position position="1"/>
    </location>
</feature>
<dbReference type="GO" id="GO:0005739">
    <property type="term" value="C:mitochondrion"/>
    <property type="evidence" value="ECO:0007669"/>
    <property type="project" value="TreeGrafter"/>
</dbReference>
<organism evidence="3 4">
    <name type="scientific">Phakopsora pachyrhizi</name>
    <name type="common">Asian soybean rust disease fungus</name>
    <dbReference type="NCBI Taxonomy" id="170000"/>
    <lineage>
        <taxon>Eukaryota</taxon>
        <taxon>Fungi</taxon>
        <taxon>Dikarya</taxon>
        <taxon>Basidiomycota</taxon>
        <taxon>Pucciniomycotina</taxon>
        <taxon>Pucciniomycetes</taxon>
        <taxon>Pucciniales</taxon>
        <taxon>Phakopsoraceae</taxon>
        <taxon>Phakopsora</taxon>
    </lineage>
</organism>
<comment type="similarity">
    <text evidence="1">Belongs to the AB hydrolase superfamily.</text>
</comment>
<dbReference type="PANTHER" id="PTHR46118:SF4">
    <property type="entry name" value="PROTEIN ABHD11"/>
    <property type="match status" value="1"/>
</dbReference>
<dbReference type="InterPro" id="IPR029058">
    <property type="entry name" value="AB_hydrolase_fold"/>
</dbReference>
<dbReference type="AlphaFoldDB" id="A0AAV0BIL1"/>
<feature type="non-terminal residue" evidence="3">
    <location>
        <position position="56"/>
    </location>
</feature>
<dbReference type="PANTHER" id="PTHR46118">
    <property type="entry name" value="PROTEIN ABHD11"/>
    <property type="match status" value="1"/>
</dbReference>
<dbReference type="Proteomes" id="UP001153365">
    <property type="component" value="Unassembled WGS sequence"/>
</dbReference>
<name>A0AAV0BIL1_PHAPC</name>